<keyword evidence="2" id="KW-0472">Membrane</keyword>
<evidence type="ECO:0000313" key="3">
    <source>
        <dbReference type="EMBL" id="SDI05572.1"/>
    </source>
</evidence>
<organism evidence="3 4">
    <name type="scientific">Desulfosporosinus hippei DSM 8344</name>
    <dbReference type="NCBI Taxonomy" id="1121419"/>
    <lineage>
        <taxon>Bacteria</taxon>
        <taxon>Bacillati</taxon>
        <taxon>Bacillota</taxon>
        <taxon>Clostridia</taxon>
        <taxon>Eubacteriales</taxon>
        <taxon>Desulfitobacteriaceae</taxon>
        <taxon>Desulfosporosinus</taxon>
    </lineage>
</organism>
<name>A0A1G8HG70_9FIRM</name>
<gene>
    <name evidence="3" type="ORF">SAMN05443529_12535</name>
</gene>
<evidence type="ECO:0000256" key="2">
    <source>
        <dbReference type="SAM" id="Phobius"/>
    </source>
</evidence>
<evidence type="ECO:0000313" key="4">
    <source>
        <dbReference type="Proteomes" id="UP000198656"/>
    </source>
</evidence>
<keyword evidence="4" id="KW-1185">Reference proteome</keyword>
<dbReference type="AlphaFoldDB" id="A0A1G8HG70"/>
<evidence type="ECO:0000256" key="1">
    <source>
        <dbReference type="SAM" id="MobiDB-lite"/>
    </source>
</evidence>
<keyword evidence="2" id="KW-1133">Transmembrane helix</keyword>
<dbReference type="RefSeq" id="WP_092335051.1">
    <property type="nucleotide sequence ID" value="NZ_FNCP01000025.1"/>
</dbReference>
<feature type="transmembrane region" description="Helical" evidence="2">
    <location>
        <begin position="50"/>
        <end position="72"/>
    </location>
</feature>
<feature type="transmembrane region" description="Helical" evidence="2">
    <location>
        <begin position="79"/>
        <end position="100"/>
    </location>
</feature>
<dbReference type="STRING" id="1121419.SAMN05443529_12535"/>
<accession>A0A1G8HG70</accession>
<dbReference type="EMBL" id="FNCP01000025">
    <property type="protein sequence ID" value="SDI05572.1"/>
    <property type="molecule type" value="Genomic_DNA"/>
</dbReference>
<protein>
    <submittedName>
        <fullName evidence="3">Uncharacterized protein</fullName>
    </submittedName>
</protein>
<dbReference type="OrthoDB" id="1799415at2"/>
<reference evidence="4" key="1">
    <citation type="submission" date="2016-10" db="EMBL/GenBank/DDBJ databases">
        <authorList>
            <person name="Varghese N."/>
            <person name="Submissions S."/>
        </authorList>
    </citation>
    <scope>NUCLEOTIDE SEQUENCE [LARGE SCALE GENOMIC DNA]</scope>
    <source>
        <strain evidence="4">DSM 8344</strain>
    </source>
</reference>
<sequence length="101" mass="11219">MSWPFKSRLSPRSCPPPTDACSTPPLNATALQSWDYGFKRLVPLLEYPTLGTGLLACTVFFFIAFFSDVILANITYMSLGIVVTISTFVLLLLLIFIQILL</sequence>
<proteinExistence type="predicted"/>
<dbReference type="Proteomes" id="UP000198656">
    <property type="component" value="Unassembled WGS sequence"/>
</dbReference>
<keyword evidence="2" id="KW-0812">Transmembrane</keyword>
<feature type="region of interest" description="Disordered" evidence="1">
    <location>
        <begin position="1"/>
        <end position="21"/>
    </location>
</feature>